<dbReference type="Proteomes" id="UP000016587">
    <property type="component" value="Chromosome"/>
</dbReference>
<dbReference type="AlphaFoldDB" id="T2G893"/>
<reference evidence="2" key="2">
    <citation type="submission" date="2013-07" db="EMBL/GenBank/DDBJ databases">
        <authorList>
            <person name="Morais-Silva F.O."/>
            <person name="Rezende A.M."/>
            <person name="Pimentel C."/>
            <person name="Resende D.M."/>
            <person name="Santos C.I."/>
            <person name="Clemente C."/>
            <person name="de Oliveira L.M."/>
            <person name="da Silva S.M."/>
            <person name="Costa D.A."/>
            <person name="Varela-Raposo A."/>
            <person name="Horacio E.C.A."/>
            <person name="Matos M."/>
            <person name="Flores O."/>
            <person name="Ruiz J.C."/>
            <person name="Rodrigues-Pousada C."/>
        </authorList>
    </citation>
    <scope>NUCLEOTIDE SEQUENCE [LARGE SCALE GENOMIC DNA]</scope>
    <source>
        <strain evidence="2">ATCC 19364 / DSM 1382 / NCIMB 9332 / VKM B-1759</strain>
    </source>
</reference>
<reference evidence="1 2" key="1">
    <citation type="journal article" date="2013" name="J. Bacteriol.">
        <title>Roles of HynAB and Ech, the only two hydrogenases found in the model sulfate reducer Desulfovibrio gigas.</title>
        <authorList>
            <person name="Morais-Silva F.O."/>
            <person name="Santos C.I."/>
            <person name="Rodrigues R."/>
            <person name="Pereira I.A."/>
            <person name="Rodrigues-Pousada C."/>
        </authorList>
    </citation>
    <scope>NUCLEOTIDE SEQUENCE [LARGE SCALE GENOMIC DNA]</scope>
    <source>
        <strain evidence="2">ATCC 19364 / DSM 1382 / NCIMB 9332 / VKM B-1759</strain>
    </source>
</reference>
<dbReference type="EMBL" id="CP006585">
    <property type="protein sequence ID" value="AGW12092.1"/>
    <property type="molecule type" value="Genomic_DNA"/>
</dbReference>
<evidence type="ECO:0000313" key="1">
    <source>
        <dbReference type="EMBL" id="AGW12092.1"/>
    </source>
</evidence>
<keyword evidence="2" id="KW-1185">Reference proteome</keyword>
<gene>
    <name evidence="1" type="ORF">DGI_0155</name>
</gene>
<dbReference type="PATRIC" id="fig|1121448.10.peg.157"/>
<name>T2G893_MEGG1</name>
<dbReference type="STRING" id="1121448.DGI_0155"/>
<dbReference type="SUPFAM" id="SSF50494">
    <property type="entry name" value="Trypsin-like serine proteases"/>
    <property type="match status" value="1"/>
</dbReference>
<organism evidence="1 2">
    <name type="scientific">Megalodesulfovibrio gigas (strain ATCC 19364 / DSM 1382 / NCIMB 9332 / VKM B-1759)</name>
    <name type="common">Desulfovibrio gigas</name>
    <dbReference type="NCBI Taxonomy" id="1121448"/>
    <lineage>
        <taxon>Bacteria</taxon>
        <taxon>Pseudomonadati</taxon>
        <taxon>Thermodesulfobacteriota</taxon>
        <taxon>Desulfovibrionia</taxon>
        <taxon>Desulfovibrionales</taxon>
        <taxon>Desulfovibrionaceae</taxon>
        <taxon>Megalodesulfovibrio</taxon>
    </lineage>
</organism>
<proteinExistence type="predicted"/>
<sequence length="638" mass="68437">MSMRRAESFVATHGRAILEQTGAGLVMAGTKTTNGRNTGEPAVVVAVASKRPLADIPPAQRVPPVMDGLRTDVIQRWRPHARPRIGKFCLSEWPLGCDRPVERHRPLIGGVSMFHDRWPWAADAVGTLGAIVRDASPNGGGRLVGLTNNHCLGMAYNPAYGVPWFGENDDARVVVHQPAVPDTGHPERDRIGTSLRRVPLNFHTATRLDHPEGVPLYTGDPWPFTDAYVTYPAAPSNTVDGGIIAIDPGITAAWGMLSITDGPLPFAAKSEVVLGMTVYKAGRTTGRVPPSLGTIISLSAAADVDYGDTYRRLPGWEQYKLWDPFEEALGAIFTGQMVFSSAYEGDVTNLPGDSGSVVLGLIDGQFKIIGLFFAGSGVEFGTFTPIWTVAQALQIEAYDDVTAHPAPSTSGNQWFFGVDCEPAASPSAAIVEAVPDAGAPVAPVYPAAGTLTLPVRHRPDSMQVVPDFSELTHGAGVIRLGKKGYHNYWGCFVFEGAAIPLGTTVTSAVLELTISPDVLHDRRLFNPAGSTVQLTLRAGMQRDAFRPRDYTEWNTYRRTDASVGWTIAADTPAPGDVLTSPDLSAVLQEVLSREDWVPGGGLMIRITDETSGWASLLVCGLGPDADPAHAPRLRVEWE</sequence>
<dbReference type="RefSeq" id="WP_021758681.1">
    <property type="nucleotide sequence ID" value="NC_022444.1"/>
</dbReference>
<dbReference type="OrthoDB" id="104542at2"/>
<protein>
    <submittedName>
        <fullName evidence="1">Uncharacterized protein</fullName>
    </submittedName>
</protein>
<dbReference type="eggNOG" id="COG0265">
    <property type="taxonomic scope" value="Bacteria"/>
</dbReference>
<dbReference type="InterPro" id="IPR009003">
    <property type="entry name" value="Peptidase_S1_PA"/>
</dbReference>
<evidence type="ECO:0000313" key="2">
    <source>
        <dbReference type="Proteomes" id="UP000016587"/>
    </source>
</evidence>
<dbReference type="HOGENOM" id="CLU_428805_0_0_7"/>
<accession>T2G893</accession>
<dbReference type="KEGG" id="dgg:DGI_0155"/>